<feature type="transmembrane region" description="Helical" evidence="1">
    <location>
        <begin position="29"/>
        <end position="48"/>
    </location>
</feature>
<organism evidence="3 4">
    <name type="scientific">Bradyrhizobium brasilense</name>
    <dbReference type="NCBI Taxonomy" id="1419277"/>
    <lineage>
        <taxon>Bacteria</taxon>
        <taxon>Pseudomonadati</taxon>
        <taxon>Pseudomonadota</taxon>
        <taxon>Alphaproteobacteria</taxon>
        <taxon>Hyphomicrobiales</taxon>
        <taxon>Nitrobacteraceae</taxon>
        <taxon>Bradyrhizobium</taxon>
    </lineage>
</organism>
<proteinExistence type="predicted"/>
<dbReference type="InterPro" id="IPR050491">
    <property type="entry name" value="AmpC-like"/>
</dbReference>
<name>A0A1G6YBU7_9BRAD</name>
<dbReference type="InterPro" id="IPR001466">
    <property type="entry name" value="Beta-lactam-related"/>
</dbReference>
<evidence type="ECO:0000313" key="4">
    <source>
        <dbReference type="Proteomes" id="UP000199245"/>
    </source>
</evidence>
<dbReference type="AlphaFoldDB" id="A0A1G6YBU7"/>
<gene>
    <name evidence="3" type="ORF">SAMN05216337_1016113</name>
</gene>
<dbReference type="PANTHER" id="PTHR46825">
    <property type="entry name" value="D-ALANYL-D-ALANINE-CARBOXYPEPTIDASE/ENDOPEPTIDASE AMPH"/>
    <property type="match status" value="1"/>
</dbReference>
<dbReference type="Pfam" id="PF00144">
    <property type="entry name" value="Beta-lactamase"/>
    <property type="match status" value="1"/>
</dbReference>
<dbReference type="EMBL" id="FMZW01000016">
    <property type="protein sequence ID" value="SDD87076.1"/>
    <property type="molecule type" value="Genomic_DNA"/>
</dbReference>
<evidence type="ECO:0000313" key="3">
    <source>
        <dbReference type="EMBL" id="SDD87076.1"/>
    </source>
</evidence>
<dbReference type="InterPro" id="IPR012338">
    <property type="entry name" value="Beta-lactam/transpept-like"/>
</dbReference>
<sequence length="400" mass="43787">MSPSLDGEQIVCRSHRNIVPISFFMRQWLTVRIAAVLFVVAGSVLGVARAESDMDAQIRDIVTTELAPTATATDPGGLAAAVYAGGRVAFFNYGFADATAKRPVTPDTLFNLASLRKLFEATLVALGTERGELRLDDPVGKYLPELNGDYVSRVTIGELVNHTSGLLLPTDHPPWPVGTFSRDQFIAMLNAWTPPAGEQPGKQRIYSHAGYVLLQLVLERRYEMPIATLIGSRILKPLGMTSTFVPDRSEDNRARMAPELMQRVVQGYSHDGTAIGPPGNQQRYYDFPGTGQIFSSARDLGILLGAYLDGAVIDPELRAALQMTERESFRVDEKFGQAMAWEHVRLDGVTVIDKPGGLNNASAYVGLVPARRLGIVLLANRGDYPHEIARYRILPALARL</sequence>
<accession>A0A1G6YBU7</accession>
<reference evidence="3 4" key="1">
    <citation type="submission" date="2016-10" db="EMBL/GenBank/DDBJ databases">
        <authorList>
            <person name="de Groot N.N."/>
        </authorList>
    </citation>
    <scope>NUCLEOTIDE SEQUENCE [LARGE SCALE GENOMIC DNA]</scope>
    <source>
        <strain evidence="3 4">R5</strain>
    </source>
</reference>
<dbReference type="SUPFAM" id="SSF56601">
    <property type="entry name" value="beta-lactamase/transpeptidase-like"/>
    <property type="match status" value="1"/>
</dbReference>
<dbReference type="PANTHER" id="PTHR46825:SF8">
    <property type="entry name" value="BETA-LACTAMASE-RELATED"/>
    <property type="match status" value="1"/>
</dbReference>
<keyword evidence="1" id="KW-0812">Transmembrane</keyword>
<evidence type="ECO:0000259" key="2">
    <source>
        <dbReference type="Pfam" id="PF00144"/>
    </source>
</evidence>
<dbReference type="Proteomes" id="UP000199245">
    <property type="component" value="Unassembled WGS sequence"/>
</dbReference>
<feature type="domain" description="Beta-lactamase-related" evidence="2">
    <location>
        <begin position="76"/>
        <end position="392"/>
    </location>
</feature>
<evidence type="ECO:0000256" key="1">
    <source>
        <dbReference type="SAM" id="Phobius"/>
    </source>
</evidence>
<protein>
    <submittedName>
        <fullName evidence="3">Beta-lactamase class C</fullName>
    </submittedName>
</protein>
<keyword evidence="1" id="KW-1133">Transmembrane helix</keyword>
<keyword evidence="1" id="KW-0472">Membrane</keyword>
<dbReference type="Gene3D" id="3.40.710.10">
    <property type="entry name" value="DD-peptidase/beta-lactamase superfamily"/>
    <property type="match status" value="1"/>
</dbReference>